<evidence type="ECO:0000256" key="1">
    <source>
        <dbReference type="SAM" id="MobiDB-lite"/>
    </source>
</evidence>
<dbReference type="HOGENOM" id="CLU_1625139_0_0_5"/>
<sequence>MPKINRTPTAAEHARAQRLRAFGSLVMFASLGLLGLVCVTAGGAWFWYASKGKVADLALMAKHGALMTPKDALGDAYEEYFDTPGKLEAETEAQDKERAEEKKALAKAEAVRQLREEVRKQDPRVTHIQALRERIEKWKTERASQSDDGGVTFRKLDGKTGGN</sequence>
<dbReference type="Proteomes" id="UP000009081">
    <property type="component" value="Plasmid megaplasmid"/>
</dbReference>
<keyword evidence="2" id="KW-1133">Transmembrane helix</keyword>
<evidence type="ECO:0000313" key="4">
    <source>
        <dbReference type="Proteomes" id="UP000009081"/>
    </source>
</evidence>
<evidence type="ECO:0000256" key="2">
    <source>
        <dbReference type="SAM" id="Phobius"/>
    </source>
</evidence>
<dbReference type="AlphaFoldDB" id="C5B429"/>
<protein>
    <submittedName>
        <fullName evidence="3">Uncharacterized protein</fullName>
    </submittedName>
</protein>
<dbReference type="RefSeq" id="WP_003596480.1">
    <property type="nucleotide sequence ID" value="NC_012811.1"/>
</dbReference>
<accession>C5B429</accession>
<feature type="transmembrane region" description="Helical" evidence="2">
    <location>
        <begin position="21"/>
        <end position="48"/>
    </location>
</feature>
<geneLocation type="plasmid" evidence="3 4">
    <name>megaplasmid</name>
</geneLocation>
<keyword evidence="2" id="KW-0812">Transmembrane</keyword>
<keyword evidence="2" id="KW-0472">Membrane</keyword>
<keyword evidence="3" id="KW-0614">Plasmid</keyword>
<organism evidence="3 4">
    <name type="scientific">Methylorubrum extorquens (strain ATCC 14718 / DSM 1338 / JCM 2805 / NCIMB 9133 / AM1)</name>
    <name type="common">Methylobacterium extorquens</name>
    <dbReference type="NCBI Taxonomy" id="272630"/>
    <lineage>
        <taxon>Bacteria</taxon>
        <taxon>Pseudomonadati</taxon>
        <taxon>Pseudomonadota</taxon>
        <taxon>Alphaproteobacteria</taxon>
        <taxon>Hyphomicrobiales</taxon>
        <taxon>Methylobacteriaceae</taxon>
        <taxon>Methylorubrum</taxon>
    </lineage>
</organism>
<gene>
    <name evidence="3" type="ordered locus">MexAM1_META2p0339</name>
</gene>
<proteinExistence type="predicted"/>
<keyword evidence="4" id="KW-1185">Reference proteome</keyword>
<name>C5B429_METEA</name>
<feature type="region of interest" description="Disordered" evidence="1">
    <location>
        <begin position="139"/>
        <end position="163"/>
    </location>
</feature>
<feature type="compositionally biased region" description="Basic and acidic residues" evidence="1">
    <location>
        <begin position="154"/>
        <end position="163"/>
    </location>
</feature>
<dbReference type="KEGG" id="mea:Mex_2p0339"/>
<dbReference type="EMBL" id="CP001511">
    <property type="protein sequence ID" value="ACS43211.1"/>
    <property type="molecule type" value="Genomic_DNA"/>
</dbReference>
<reference evidence="3 4" key="1">
    <citation type="journal article" date="2009" name="PLoS ONE">
        <title>Methylobacterium genome sequences: a reference blueprint to investigate microbial metabolism of C1 compounds from natural and industrial sources.</title>
        <authorList>
            <person name="Vuilleumier S."/>
            <person name="Chistoserdova L."/>
            <person name="Lee M.-C."/>
            <person name="Bringel F."/>
            <person name="Lajus A."/>
            <person name="Zhou Y."/>
            <person name="Gourion B."/>
            <person name="Barbe V."/>
            <person name="Chang J."/>
            <person name="Cruveiller S."/>
            <person name="Dossat C."/>
            <person name="Gillett W."/>
            <person name="Gruffaz C."/>
            <person name="Haugen E."/>
            <person name="Hourcade E."/>
            <person name="Levy R."/>
            <person name="Mangenot S."/>
            <person name="Muller E."/>
            <person name="Nadalig T."/>
            <person name="Pagni M."/>
            <person name="Penny C."/>
            <person name="Peyraud R."/>
            <person name="Robinson D.G."/>
            <person name="Roche D."/>
            <person name="Rouy Z."/>
            <person name="Saenampechek C."/>
            <person name="Salvignol G."/>
            <person name="Vallenet D."/>
            <person name="Wu Z."/>
            <person name="Marx C.J."/>
            <person name="Vorholt J.A."/>
            <person name="Olson M.V."/>
            <person name="Kaul R."/>
            <person name="Weissenbach J."/>
            <person name="Medigue C."/>
            <person name="Lidstrom M.E."/>
        </authorList>
    </citation>
    <scope>NUCLEOTIDE SEQUENCE [LARGE SCALE GENOMIC DNA]</scope>
    <source>
        <strain evidence="4">ATCC 14718 / DSM 1338 / JCM 2805 / NCIMB 9133 / AM1</strain>
    </source>
</reference>
<evidence type="ECO:0000313" key="3">
    <source>
        <dbReference type="EMBL" id="ACS43211.1"/>
    </source>
</evidence>